<name>A0A7C9II82_9RHOB</name>
<reference evidence="1 2" key="2">
    <citation type="submission" date="2020-03" db="EMBL/GenBank/DDBJ databases">
        <title>Kangsaoukella pontilimi gen. nov., sp. nov., a new member of the family Rhodobacteraceae isolated from a tidal mudflat.</title>
        <authorList>
            <person name="Kim I.S."/>
        </authorList>
    </citation>
    <scope>NUCLEOTIDE SEQUENCE [LARGE SCALE GENOMIC DNA]</scope>
    <source>
        <strain evidence="1 2">GH1-50</strain>
    </source>
</reference>
<dbReference type="AlphaFoldDB" id="A0A7C9II82"/>
<reference evidence="1 2" key="1">
    <citation type="submission" date="2019-12" db="EMBL/GenBank/DDBJ databases">
        <authorList>
            <person name="Lee S.D."/>
        </authorList>
    </citation>
    <scope>NUCLEOTIDE SEQUENCE [LARGE SCALE GENOMIC DNA]</scope>
    <source>
        <strain evidence="1 2">GH1-50</strain>
    </source>
</reference>
<sequence length="137" mass="14874">MAAIPTMALADGDFGTKAEAKELADAMIAIVESEGIEAAIMAMHDATQPFVGSRMGVNLFQGSTVIADNREPETIAADYSETEDLTGSLVWPIIAAAAAVEGDAELKWYHYDTQEEYDYKCHSKRHDRGNATVMVCR</sequence>
<evidence type="ECO:0000313" key="1">
    <source>
        <dbReference type="EMBL" id="MXQ08202.1"/>
    </source>
</evidence>
<organism evidence="1 2">
    <name type="scientific">Kangsaoukella pontilimi</name>
    <dbReference type="NCBI Taxonomy" id="2691042"/>
    <lineage>
        <taxon>Bacteria</taxon>
        <taxon>Pseudomonadati</taxon>
        <taxon>Pseudomonadota</taxon>
        <taxon>Alphaproteobacteria</taxon>
        <taxon>Rhodobacterales</taxon>
        <taxon>Paracoccaceae</taxon>
        <taxon>Kangsaoukella</taxon>
    </lineage>
</organism>
<accession>A0A7C9II82</accession>
<dbReference type="EMBL" id="WUPT01000002">
    <property type="protein sequence ID" value="MXQ08202.1"/>
    <property type="molecule type" value="Genomic_DNA"/>
</dbReference>
<gene>
    <name evidence="1" type="ORF">GQ651_10140</name>
</gene>
<protein>
    <submittedName>
        <fullName evidence="1">Uncharacterized protein</fullName>
    </submittedName>
</protein>
<proteinExistence type="predicted"/>
<dbReference type="Proteomes" id="UP000480350">
    <property type="component" value="Unassembled WGS sequence"/>
</dbReference>
<keyword evidence="2" id="KW-1185">Reference proteome</keyword>
<evidence type="ECO:0000313" key="2">
    <source>
        <dbReference type="Proteomes" id="UP000480350"/>
    </source>
</evidence>
<comment type="caution">
    <text evidence="1">The sequence shown here is derived from an EMBL/GenBank/DDBJ whole genome shotgun (WGS) entry which is preliminary data.</text>
</comment>